<sequence>MDRTERREEGGKRGGEGKRGGKREGGRGGGEGGEGGVGGELPINEHLAWSSTATPLHPSVRAVDIKDLVSDRSDNNAGHFSPLEE</sequence>
<comment type="caution">
    <text evidence="2">The sequence shown here is derived from an EMBL/GenBank/DDBJ whole genome shotgun (WGS) entry which is preliminary data.</text>
</comment>
<accession>A0AAE1NQT5</accession>
<dbReference type="Proteomes" id="UP001292094">
    <property type="component" value="Unassembled WGS sequence"/>
</dbReference>
<dbReference type="EMBL" id="JAWZYT010004496">
    <property type="protein sequence ID" value="KAK4293652.1"/>
    <property type="molecule type" value="Genomic_DNA"/>
</dbReference>
<feature type="compositionally biased region" description="Gly residues" evidence="1">
    <location>
        <begin position="27"/>
        <end position="39"/>
    </location>
</feature>
<protein>
    <submittedName>
        <fullName evidence="2">Uncharacterized protein</fullName>
    </submittedName>
</protein>
<dbReference type="AlphaFoldDB" id="A0AAE1NQT5"/>
<keyword evidence="3" id="KW-1185">Reference proteome</keyword>
<feature type="compositionally biased region" description="Basic and acidic residues" evidence="1">
    <location>
        <begin position="1"/>
        <end position="26"/>
    </location>
</feature>
<proteinExistence type="predicted"/>
<evidence type="ECO:0000256" key="1">
    <source>
        <dbReference type="SAM" id="MobiDB-lite"/>
    </source>
</evidence>
<feature type="region of interest" description="Disordered" evidence="1">
    <location>
        <begin position="1"/>
        <end position="58"/>
    </location>
</feature>
<reference evidence="2" key="1">
    <citation type="submission" date="2023-11" db="EMBL/GenBank/DDBJ databases">
        <title>Genome assemblies of two species of porcelain crab, Petrolisthes cinctipes and Petrolisthes manimaculis (Anomura: Porcellanidae).</title>
        <authorList>
            <person name="Angst P."/>
        </authorList>
    </citation>
    <scope>NUCLEOTIDE SEQUENCE</scope>
    <source>
        <strain evidence="2">PB745_02</strain>
        <tissue evidence="2">Gill</tissue>
    </source>
</reference>
<evidence type="ECO:0000313" key="3">
    <source>
        <dbReference type="Proteomes" id="UP001292094"/>
    </source>
</evidence>
<name>A0AAE1NQT5_9EUCA</name>
<organism evidence="2 3">
    <name type="scientific">Petrolisthes manimaculis</name>
    <dbReference type="NCBI Taxonomy" id="1843537"/>
    <lineage>
        <taxon>Eukaryota</taxon>
        <taxon>Metazoa</taxon>
        <taxon>Ecdysozoa</taxon>
        <taxon>Arthropoda</taxon>
        <taxon>Crustacea</taxon>
        <taxon>Multicrustacea</taxon>
        <taxon>Malacostraca</taxon>
        <taxon>Eumalacostraca</taxon>
        <taxon>Eucarida</taxon>
        <taxon>Decapoda</taxon>
        <taxon>Pleocyemata</taxon>
        <taxon>Anomura</taxon>
        <taxon>Galatheoidea</taxon>
        <taxon>Porcellanidae</taxon>
        <taxon>Petrolisthes</taxon>
    </lineage>
</organism>
<gene>
    <name evidence="2" type="ORF">Pmani_033666</name>
</gene>
<evidence type="ECO:0000313" key="2">
    <source>
        <dbReference type="EMBL" id="KAK4293652.1"/>
    </source>
</evidence>